<organism evidence="1 2">
    <name type="scientific">Saccharomyces pastorianus</name>
    <name type="common">Lager yeast</name>
    <name type="synonym">Saccharomyces cerevisiae x Saccharomyces eubayanus</name>
    <dbReference type="NCBI Taxonomy" id="27292"/>
    <lineage>
        <taxon>Eukaryota</taxon>
        <taxon>Fungi</taxon>
        <taxon>Dikarya</taxon>
        <taxon>Ascomycota</taxon>
        <taxon>Saccharomycotina</taxon>
        <taxon>Saccharomycetes</taxon>
        <taxon>Saccharomycetales</taxon>
        <taxon>Saccharomycetaceae</taxon>
        <taxon>Saccharomyces</taxon>
    </lineage>
</organism>
<dbReference type="EMBL" id="CP048994">
    <property type="protein sequence ID" value="QID81668.1"/>
    <property type="molecule type" value="Genomic_DNA"/>
</dbReference>
<proteinExistence type="predicted"/>
<protein>
    <submittedName>
        <fullName evidence="1">Altered inheritance of mitochondria protein 36, mitochondrial</fullName>
    </submittedName>
</protein>
<keyword evidence="2" id="KW-1185">Reference proteome</keyword>
<dbReference type="OrthoDB" id="4081130at2759"/>
<dbReference type="SMR" id="A0A6C1DX67"/>
<accession>A0A6C1DX67</accession>
<evidence type="ECO:0000313" key="2">
    <source>
        <dbReference type="Proteomes" id="UP000501346"/>
    </source>
</evidence>
<gene>
    <name evidence="1" type="primary">AIM36_1</name>
    <name evidence="1" type="ORF">GRS66_004059</name>
</gene>
<reference evidence="1 2" key="1">
    <citation type="journal article" date="2019" name="BMC Genomics">
        <title>Chromosome level assembly and comparative genome analysis confirm lager-brewing yeasts originated from a single hybridization.</title>
        <authorList>
            <person name="Salazar A.N."/>
            <person name="Gorter de Vries A.R."/>
            <person name="van den Broek M."/>
            <person name="Brouwers N."/>
            <person name="de la Torre Cortes P."/>
            <person name="Kuijpers N.G.A."/>
            <person name="Daran J.G."/>
            <person name="Abeel T."/>
        </authorList>
    </citation>
    <scope>NUCLEOTIDE SEQUENCE [LARGE SCALE GENOMIC DNA]</scope>
    <source>
        <strain evidence="1 2">CBS 1483</strain>
    </source>
</reference>
<name>A0A6C1DX67_SACPS</name>
<dbReference type="AlphaFoldDB" id="A0A6C1DX67"/>
<dbReference type="Proteomes" id="UP000501346">
    <property type="component" value="Chromosome ScXIII"/>
</dbReference>
<evidence type="ECO:0000313" key="1">
    <source>
        <dbReference type="EMBL" id="QID81668.1"/>
    </source>
</evidence>
<sequence length="255" mass="29047">MLRPLRKSVLASCRHCFKVCGGLPQKQLPLFSPLLLRARYSSTDSSTKRSNKSDKIDAPGFKKIFLVAIIGTVIFVKTVQSLDKNKPKTTLSEEEFENVVKGLKRRVAIFPQGEVDIKFSLSPSIEETRKVLQKSQGDDINELQFVDPVKVIDYYRTLRDDRYEALLNEYYKKYGCDTYAYNLPTGMLVMLLGRYFKENFKAGDKLVVVNFPHSIADATRFENEVSIVSKIFVPRKLSGSDVCKYYETVGKADII</sequence>